<keyword evidence="1" id="KW-0812">Transmembrane</keyword>
<dbReference type="EMBL" id="CP022752">
    <property type="protein sequence ID" value="ASU78745.1"/>
    <property type="molecule type" value="Genomic_DNA"/>
</dbReference>
<evidence type="ECO:0000313" key="5">
    <source>
        <dbReference type="Proteomes" id="UP000215043"/>
    </source>
</evidence>
<evidence type="ECO:0000313" key="2">
    <source>
        <dbReference type="EMBL" id="ASU78745.1"/>
    </source>
</evidence>
<dbReference type="Pfam" id="PF11239">
    <property type="entry name" value="DUF3040"/>
    <property type="match status" value="1"/>
</dbReference>
<accession>A0A099D6R9</accession>
<dbReference type="KEGG" id="aey:CDG81_11180"/>
<keyword evidence="4" id="KW-1185">Reference proteome</keyword>
<evidence type="ECO:0000313" key="4">
    <source>
        <dbReference type="Proteomes" id="UP000029737"/>
    </source>
</evidence>
<dbReference type="InterPro" id="IPR021401">
    <property type="entry name" value="DUF3040"/>
</dbReference>
<dbReference type="eggNOG" id="ENOG502ZDFM">
    <property type="taxonomic scope" value="Bacteria"/>
</dbReference>
<dbReference type="RefSeq" id="WP_043573178.1">
    <property type="nucleotide sequence ID" value="NZ_CP022752.1"/>
</dbReference>
<proteinExistence type="predicted"/>
<gene>
    <name evidence="2" type="ORF">CDG81_11180</name>
    <name evidence="3" type="ORF">IL38_11235</name>
</gene>
<dbReference type="Proteomes" id="UP000215043">
    <property type="component" value="Chromosome"/>
</dbReference>
<feature type="transmembrane region" description="Helical" evidence="1">
    <location>
        <begin position="47"/>
        <end position="80"/>
    </location>
</feature>
<dbReference type="Proteomes" id="UP000029737">
    <property type="component" value="Unassembled WGS sequence"/>
</dbReference>
<name>A0A099D6R9_9ACTN</name>
<reference evidence="3 4" key="1">
    <citation type="journal article" date="2014" name="PLoS ONE">
        <title>Identification and Characterization of a New Erythromycin Biosynthetic Gene Cluster in Actinopolyspora erythraea YIM90600, a Novel Erythronolide-Producing Halophilic Actinomycete Isolated from Salt Field.</title>
        <authorList>
            <person name="Chen D."/>
            <person name="Feng J."/>
            <person name="Huang L."/>
            <person name="Zhang Q."/>
            <person name="Wu J."/>
            <person name="Zhu X."/>
            <person name="Duan Y."/>
            <person name="Xu Z."/>
        </authorList>
    </citation>
    <scope>NUCLEOTIDE SEQUENCE [LARGE SCALE GENOMIC DNA]</scope>
    <source>
        <strain evidence="3 4">YIM90600</strain>
    </source>
</reference>
<reference evidence="2 5" key="2">
    <citation type="submission" date="2017-08" db="EMBL/GenBank/DDBJ databases">
        <title>The complete genome sequence of moderately halophilic actinomycete Actinopolyspora erythraea YIM 90600, the producer of novel erythromycin, novel actinopolysporins A-C and tubercidin.</title>
        <authorList>
            <person name="Yin M."/>
            <person name="Tang S."/>
        </authorList>
    </citation>
    <scope>NUCLEOTIDE SEQUENCE [LARGE SCALE GENOMIC DNA]</scope>
    <source>
        <strain evidence="2 5">YIM 90600</strain>
    </source>
</reference>
<dbReference type="AlphaFoldDB" id="A0A099D6R9"/>
<evidence type="ECO:0000313" key="3">
    <source>
        <dbReference type="EMBL" id="KGI81502.1"/>
    </source>
</evidence>
<sequence>MLDRHERRRLDEIEHQLSGDDPHLAELMTGEDSLAPRKPRFRPRTWIIAFSYACALLCLLLGEGAGFFLGVALATVMLGLHDWRMRAV</sequence>
<dbReference type="OrthoDB" id="3700678at2"/>
<organism evidence="2 5">
    <name type="scientific">Actinopolyspora erythraea</name>
    <dbReference type="NCBI Taxonomy" id="414996"/>
    <lineage>
        <taxon>Bacteria</taxon>
        <taxon>Bacillati</taxon>
        <taxon>Actinomycetota</taxon>
        <taxon>Actinomycetes</taxon>
        <taxon>Actinopolysporales</taxon>
        <taxon>Actinopolysporaceae</taxon>
        <taxon>Actinopolyspora</taxon>
    </lineage>
</organism>
<keyword evidence="1" id="KW-1133">Transmembrane helix</keyword>
<dbReference type="EMBL" id="JPMV01000018">
    <property type="protein sequence ID" value="KGI81502.1"/>
    <property type="molecule type" value="Genomic_DNA"/>
</dbReference>
<keyword evidence="1" id="KW-0472">Membrane</keyword>
<evidence type="ECO:0000256" key="1">
    <source>
        <dbReference type="SAM" id="Phobius"/>
    </source>
</evidence>
<protein>
    <submittedName>
        <fullName evidence="2">DUF3040 domain-containing protein</fullName>
    </submittedName>
</protein>
<dbReference type="HOGENOM" id="CLU_189657_0_0_11"/>